<dbReference type="InterPro" id="IPR036786">
    <property type="entry name" value="Ribosome_mat_SBDS_N_sf"/>
</dbReference>
<evidence type="ECO:0000313" key="3">
    <source>
        <dbReference type="EMBL" id="QBZ54735.1"/>
    </source>
</evidence>
<accession>A0A4V1C508</accession>
<organism evidence="3 4">
    <name type="scientific">Pyricularia oryzae</name>
    <name type="common">Rice blast fungus</name>
    <name type="synonym">Magnaporthe oryzae</name>
    <dbReference type="NCBI Taxonomy" id="318829"/>
    <lineage>
        <taxon>Eukaryota</taxon>
        <taxon>Fungi</taxon>
        <taxon>Dikarya</taxon>
        <taxon>Ascomycota</taxon>
        <taxon>Pezizomycotina</taxon>
        <taxon>Sordariomycetes</taxon>
        <taxon>Sordariomycetidae</taxon>
        <taxon>Magnaporthales</taxon>
        <taxon>Pyriculariaceae</taxon>
        <taxon>Pyricularia</taxon>
    </lineage>
</organism>
<sequence>VPIPYQHRDVLKPHLCPSSHTSFVFSDHSLSIDHKHISHKRNLLSTHLHTENRLVLRTIITNTTQPKQPNKSVKMTKGEAVTTKIHFKGKQDDFVIFVDDVDEFKKWQGDKSVPMANFISSFKIFVTQAHGATGRLDAASQYMLDNEFGTHVDEDVIKQILEKGDLKESKFPERQGPKNDSNGPMAAH</sequence>
<gene>
    <name evidence="3" type="ORF">PoMZ_10444</name>
</gene>
<proteinExistence type="predicted"/>
<evidence type="ECO:0000313" key="4">
    <source>
        <dbReference type="Proteomes" id="UP000294847"/>
    </source>
</evidence>
<dbReference type="Pfam" id="PF01172">
    <property type="entry name" value="SBDS_N"/>
    <property type="match status" value="1"/>
</dbReference>
<name>A0A4V1C508_PYROR</name>
<feature type="non-terminal residue" evidence="3">
    <location>
        <position position="1"/>
    </location>
</feature>
<evidence type="ECO:0000259" key="2">
    <source>
        <dbReference type="Pfam" id="PF01172"/>
    </source>
</evidence>
<reference evidence="3 4" key="1">
    <citation type="journal article" date="2019" name="Mol. Biol. Evol.">
        <title>Blast fungal genomes show frequent chromosomal changes, gene gains and losses, and effector gene turnover.</title>
        <authorList>
            <person name="Gomez Luciano L.B."/>
            <person name="Jason Tsai I."/>
            <person name="Chuma I."/>
            <person name="Tosa Y."/>
            <person name="Chen Y.H."/>
            <person name="Li J.Y."/>
            <person name="Li M.Y."/>
            <person name="Jade Lu M.Y."/>
            <person name="Nakayashiki H."/>
            <person name="Li W.H."/>
        </authorList>
    </citation>
    <scope>NUCLEOTIDE SEQUENCE [LARGE SCALE GENOMIC DNA]</scope>
    <source>
        <strain evidence="3">MZ5-1-6</strain>
    </source>
</reference>
<dbReference type="Gene3D" id="3.30.1250.10">
    <property type="entry name" value="Ribosome maturation protein SBDS, N-terminal domain"/>
    <property type="match status" value="1"/>
</dbReference>
<feature type="compositionally biased region" description="Basic and acidic residues" evidence="1">
    <location>
        <begin position="163"/>
        <end position="177"/>
    </location>
</feature>
<feature type="region of interest" description="Disordered" evidence="1">
    <location>
        <begin position="163"/>
        <end position="188"/>
    </location>
</feature>
<protein>
    <recommendedName>
        <fullName evidence="2">Ribosome maturation protein SDO1/SBDS N-terminal domain-containing protein</fullName>
    </recommendedName>
</protein>
<evidence type="ECO:0000256" key="1">
    <source>
        <dbReference type="SAM" id="MobiDB-lite"/>
    </source>
</evidence>
<dbReference type="EMBL" id="CP034204">
    <property type="protein sequence ID" value="QBZ54735.1"/>
    <property type="molecule type" value="Genomic_DNA"/>
</dbReference>
<dbReference type="Proteomes" id="UP000294847">
    <property type="component" value="Chromosome 1"/>
</dbReference>
<feature type="domain" description="Ribosome maturation protein SDO1/SBDS N-terminal" evidence="2">
    <location>
        <begin position="83"/>
        <end position="173"/>
    </location>
</feature>
<dbReference type="InterPro" id="IPR019783">
    <property type="entry name" value="SDO1/SBDS_N"/>
</dbReference>
<dbReference type="AlphaFoldDB" id="A0A4V1C508"/>
<dbReference type="SUPFAM" id="SSF89895">
    <property type="entry name" value="FYSH domain"/>
    <property type="match status" value="1"/>
</dbReference>